<feature type="transmembrane region" description="Helical" evidence="1">
    <location>
        <begin position="51"/>
        <end position="70"/>
    </location>
</feature>
<dbReference type="RefSeq" id="WP_102300108.1">
    <property type="nucleotide sequence ID" value="NZ_JAAHTI010000002.1"/>
</dbReference>
<organism evidence="2 3">
    <name type="scientific">Vibrio lentus</name>
    <dbReference type="NCBI Taxonomy" id="136468"/>
    <lineage>
        <taxon>Bacteria</taxon>
        <taxon>Pseudomonadati</taxon>
        <taxon>Pseudomonadota</taxon>
        <taxon>Gammaproteobacteria</taxon>
        <taxon>Vibrionales</taxon>
        <taxon>Vibrionaceae</taxon>
        <taxon>Vibrio</taxon>
    </lineage>
</organism>
<evidence type="ECO:0000256" key="1">
    <source>
        <dbReference type="SAM" id="Phobius"/>
    </source>
</evidence>
<protein>
    <submittedName>
        <fullName evidence="2">Uncharacterized protein</fullName>
    </submittedName>
</protein>
<keyword evidence="1" id="KW-1133">Transmembrane helix</keyword>
<evidence type="ECO:0000313" key="3">
    <source>
        <dbReference type="Proteomes" id="UP000239763"/>
    </source>
</evidence>
<feature type="transmembrane region" description="Helical" evidence="1">
    <location>
        <begin position="82"/>
        <end position="102"/>
    </location>
</feature>
<dbReference type="AlphaFoldDB" id="A0AA44VWA8"/>
<evidence type="ECO:0000313" key="2">
    <source>
        <dbReference type="EMBL" id="PME32556.1"/>
    </source>
</evidence>
<proteinExistence type="predicted"/>
<name>A0AA44VWA8_9VIBR</name>
<dbReference type="InterPro" id="IPR045644">
    <property type="entry name" value="DUF6404"/>
</dbReference>
<comment type="caution">
    <text evidence="2">The sequence shown here is derived from an EMBL/GenBank/DDBJ whole genome shotgun (WGS) entry which is preliminary data.</text>
</comment>
<dbReference type="GeneID" id="99974634"/>
<accession>A0AA44VWA8</accession>
<keyword evidence="3" id="KW-1185">Reference proteome</keyword>
<sequence>MSYQDKLERADNHLKVLGLSCNTDKTIVYRFLRNRGIQLKPVYWESLPTNIVLKFIEFFFVYLFITYLFSLAQENSMFMDTLTNALITSSAFSIAISIYYLIVARRKSLIKWGKV</sequence>
<keyword evidence="1" id="KW-0812">Transmembrane</keyword>
<dbReference type="Proteomes" id="UP000239763">
    <property type="component" value="Unassembled WGS sequence"/>
</dbReference>
<dbReference type="Pfam" id="PF19942">
    <property type="entry name" value="DUF6404"/>
    <property type="match status" value="1"/>
</dbReference>
<keyword evidence="1" id="KW-0472">Membrane</keyword>
<gene>
    <name evidence="2" type="ORF">BCV38_01945</name>
</gene>
<reference evidence="2 3" key="1">
    <citation type="journal article" date="2018" name="Nature">
        <title>A major lineage of non-tailed dsDNA viruses as unrecognized killers of marine bacteria.</title>
        <authorList>
            <person name="Kauffman K.M."/>
            <person name="Hussain F.A."/>
            <person name="Yang J."/>
            <person name="Arevalo P."/>
            <person name="Brown J.M."/>
            <person name="Chang W.K."/>
            <person name="VanInsberghe D."/>
            <person name="Elsherbini J."/>
            <person name="Sharma R.S."/>
            <person name="Cutler M.B."/>
            <person name="Kelly L."/>
            <person name="Polz M.F."/>
        </authorList>
    </citation>
    <scope>NUCLEOTIDE SEQUENCE [LARGE SCALE GENOMIC DNA]</scope>
    <source>
        <strain evidence="2 3">10N.286.55.E1</strain>
    </source>
</reference>
<dbReference type="EMBL" id="MCSB01000002">
    <property type="protein sequence ID" value="PME32556.1"/>
    <property type="molecule type" value="Genomic_DNA"/>
</dbReference>